<sequence>MFVLITSIVMPWLIWITTVSLGIVYNEYTDNNKTKLYLPLTPFDNALRTIGPFLPLAPLAMRALGETFAALEQRKIKGSTRRKTHIVSSVIFFGGVQTVRLGVYLLLVKVVFPKSKGTVYPFSDHIFLGLAVSACAQFEAVRSLASFTEIKRQRRSITTVAIVLWALAACCALALATLCALDAHYTARYFHAPFDSAFAMVAGAALFHVPLLVSLPN</sequence>
<dbReference type="Proteomes" id="UP000660262">
    <property type="component" value="Unassembled WGS sequence"/>
</dbReference>
<feature type="transmembrane region" description="Helical" evidence="1">
    <location>
        <begin position="196"/>
        <end position="215"/>
    </location>
</feature>
<protein>
    <submittedName>
        <fullName evidence="2">Uncharacterized protein</fullName>
    </submittedName>
</protein>
<comment type="caution">
    <text evidence="2">The sequence shown here is derived from an EMBL/GenBank/DDBJ whole genome shotgun (WGS) entry which is preliminary data.</text>
</comment>
<accession>A0A830HZF4</accession>
<feature type="transmembrane region" description="Helical" evidence="1">
    <location>
        <begin position="126"/>
        <end position="145"/>
    </location>
</feature>
<dbReference type="EMBL" id="BNJQ01000031">
    <property type="protein sequence ID" value="GHP10811.1"/>
    <property type="molecule type" value="Genomic_DNA"/>
</dbReference>
<keyword evidence="1" id="KW-0812">Transmembrane</keyword>
<reference evidence="2" key="1">
    <citation type="submission" date="2020-10" db="EMBL/GenBank/DDBJ databases">
        <title>Unveiling of a novel bifunctional photoreceptor, Dualchrome1, isolated from a cosmopolitan green alga.</title>
        <authorList>
            <person name="Suzuki S."/>
            <person name="Kawachi M."/>
        </authorList>
    </citation>
    <scope>NUCLEOTIDE SEQUENCE</scope>
    <source>
        <strain evidence="2">NIES 2893</strain>
    </source>
</reference>
<organism evidence="2 3">
    <name type="scientific">Pycnococcus provasolii</name>
    <dbReference type="NCBI Taxonomy" id="41880"/>
    <lineage>
        <taxon>Eukaryota</taxon>
        <taxon>Viridiplantae</taxon>
        <taxon>Chlorophyta</taxon>
        <taxon>Pseudoscourfieldiophyceae</taxon>
        <taxon>Pseudoscourfieldiales</taxon>
        <taxon>Pycnococcaceae</taxon>
        <taxon>Pycnococcus</taxon>
    </lineage>
</organism>
<proteinExistence type="predicted"/>
<gene>
    <name evidence="2" type="ORF">PPROV_000954200</name>
</gene>
<evidence type="ECO:0000256" key="1">
    <source>
        <dbReference type="SAM" id="Phobius"/>
    </source>
</evidence>
<dbReference type="AlphaFoldDB" id="A0A830HZF4"/>
<feature type="transmembrane region" description="Helical" evidence="1">
    <location>
        <begin position="157"/>
        <end position="176"/>
    </location>
</feature>
<evidence type="ECO:0000313" key="2">
    <source>
        <dbReference type="EMBL" id="GHP10811.1"/>
    </source>
</evidence>
<evidence type="ECO:0000313" key="3">
    <source>
        <dbReference type="Proteomes" id="UP000660262"/>
    </source>
</evidence>
<name>A0A830HZF4_9CHLO</name>
<feature type="transmembrane region" description="Helical" evidence="1">
    <location>
        <begin position="86"/>
        <end position="106"/>
    </location>
</feature>
<keyword evidence="3" id="KW-1185">Reference proteome</keyword>
<keyword evidence="1" id="KW-1133">Transmembrane helix</keyword>
<keyword evidence="1" id="KW-0472">Membrane</keyword>